<feature type="compositionally biased region" description="Polar residues" evidence="1">
    <location>
        <begin position="422"/>
        <end position="431"/>
    </location>
</feature>
<evidence type="ECO:0000259" key="2">
    <source>
        <dbReference type="Pfam" id="PF10382"/>
    </source>
</evidence>
<comment type="caution">
    <text evidence="3">The sequence shown here is derived from an EMBL/GenBank/DDBJ whole genome shotgun (WGS) entry which is preliminary data.</text>
</comment>
<dbReference type="GO" id="GO:0006302">
    <property type="term" value="P:double-strand break repair"/>
    <property type="evidence" value="ECO:0007669"/>
    <property type="project" value="TreeGrafter"/>
</dbReference>
<proteinExistence type="predicted"/>
<dbReference type="VEuPathDB" id="FungiDB:BTJ68_00597"/>
<evidence type="ECO:0000256" key="1">
    <source>
        <dbReference type="SAM" id="MobiDB-lite"/>
    </source>
</evidence>
<dbReference type="PANTHER" id="PTHR28535:SF1">
    <property type="entry name" value="PROTEIN ZGRF1"/>
    <property type="match status" value="1"/>
</dbReference>
<gene>
    <name evidence="3" type="ORF">D0865_02642</name>
</gene>
<feature type="compositionally biased region" description="Low complexity" evidence="1">
    <location>
        <begin position="466"/>
        <end position="476"/>
    </location>
</feature>
<dbReference type="OrthoDB" id="6513042at2759"/>
<feature type="compositionally biased region" description="Polar residues" evidence="1">
    <location>
        <begin position="354"/>
        <end position="365"/>
    </location>
</feature>
<dbReference type="EMBL" id="QWIN01000133">
    <property type="protein sequence ID" value="RMY58375.1"/>
    <property type="molecule type" value="Genomic_DNA"/>
</dbReference>
<dbReference type="Pfam" id="PF10382">
    <property type="entry name" value="ZGRF1-like_N"/>
    <property type="match status" value="1"/>
</dbReference>
<feature type="region of interest" description="Disordered" evidence="1">
    <location>
        <begin position="179"/>
        <end position="784"/>
    </location>
</feature>
<dbReference type="PANTHER" id="PTHR28535">
    <property type="entry name" value="ZINC FINGER GRF-TYPE CONTAINING 1"/>
    <property type="match status" value="1"/>
</dbReference>
<dbReference type="Proteomes" id="UP000270230">
    <property type="component" value="Unassembled WGS sequence"/>
</dbReference>
<protein>
    <recommendedName>
        <fullName evidence="2">5'-3' DNA helicase ZGRF1-like N-terminal domain-containing protein</fullName>
    </recommendedName>
</protein>
<dbReference type="InterPro" id="IPR018838">
    <property type="entry name" value="ZGRF1-like_N"/>
</dbReference>
<feature type="compositionally biased region" description="Basic and acidic residues" evidence="1">
    <location>
        <begin position="333"/>
        <end position="353"/>
    </location>
</feature>
<feature type="compositionally biased region" description="Polar residues" evidence="1">
    <location>
        <begin position="700"/>
        <end position="712"/>
    </location>
</feature>
<reference evidence="3 4" key="1">
    <citation type="journal article" date="2018" name="BMC Genomics">
        <title>Genomic evidence for intraspecific hybridization in a clonal and extremely halotolerant yeast.</title>
        <authorList>
            <person name="Gostincar C."/>
            <person name="Stajich J.E."/>
            <person name="Zupancic J."/>
            <person name="Zalar P."/>
            <person name="Gunde-Cimerman N."/>
        </authorList>
    </citation>
    <scope>NUCLEOTIDE SEQUENCE [LARGE SCALE GENOMIC DNA]</scope>
    <source>
        <strain evidence="3 4">EXF-151</strain>
    </source>
</reference>
<feature type="compositionally biased region" description="Basic and acidic residues" evidence="1">
    <location>
        <begin position="520"/>
        <end position="558"/>
    </location>
</feature>
<feature type="compositionally biased region" description="Polar residues" evidence="1">
    <location>
        <begin position="647"/>
        <end position="660"/>
    </location>
</feature>
<sequence>MMATIYRNTPSLSIPQSQNTALVLEFNCLYTHDVRRKSKRWQDGFLRYHTFNKRVMVYDVPRNFIGDTHWTASELQDGDELTLDKEGVIVQVAEAVGKTETDLTDLRKSKKKPAVEHGSSPPALAPAPQTPVAVPGFGSTAPRAGPTQLKHRSLNALLGTPKGPIGKAALPAKSPFELRHRDVNDVENEQWEAGRPPKRQRIEKQKNPSAAPGKGTLLWARTNDARQKSKQSVQAQDVIDLREDEPDQFLPGFSSDALVPPSSPVRETPAPPKPSASESSSPAFQKQKTPEHLKRPSGRKMELSESRTNKEGKQVKLTGQVESDGTSAGTAMRRCDSDMARTQTEKPQEEPSSTKHVASRNSQHTEGGATLRFASSAPKKKILLCQDQLTSKPKRISSTDTDTTADRLLDATSDQESEDRTLAQQAKSQRQVLDGRLAKIRKKELKAREKALQERQRDLPARPLDSLSSVSCSEVSGEAGQRMGFSSKECPQPPAQQDKSDPPETATKQSPISQPLPDSAEARPAESRLQEPDHGLREDDKVRYEFTSRSDLPERGDAPQEQAVQQEHKNAPKHKKLGIGRREIRESALSCYRKPDGQEQSTKAVDADTDASPFPGQAQSLVSAEGQPAAAPRDDSQLPALKENRQFQRVVSDPNNNTGPKQRRTPSAPMKITPSPSKQDAPHKQRPQSLSVADVDASRKSPQAPSAVQNLPTEAHIPTTDARAATPAPPPPPPQQKKFTQPIPRPKRSTVRLNTSAEGTATVMLGRPFQPPRPPVSKPKSAEATIPVGAADPWSREAFDLFEWRPPNWDEARWCFKDQGAPTDEDKG</sequence>
<feature type="compositionally biased region" description="Basic and acidic residues" evidence="1">
    <location>
        <begin position="632"/>
        <end position="646"/>
    </location>
</feature>
<name>A0A3M7D1Y6_HORWE</name>
<dbReference type="InterPro" id="IPR052800">
    <property type="entry name" value="DNA_Repair_Helicase_ZGRF1"/>
</dbReference>
<organism evidence="3 4">
    <name type="scientific">Hortaea werneckii</name>
    <name type="common">Black yeast</name>
    <name type="synonym">Cladosporium werneckii</name>
    <dbReference type="NCBI Taxonomy" id="91943"/>
    <lineage>
        <taxon>Eukaryota</taxon>
        <taxon>Fungi</taxon>
        <taxon>Dikarya</taxon>
        <taxon>Ascomycota</taxon>
        <taxon>Pezizomycotina</taxon>
        <taxon>Dothideomycetes</taxon>
        <taxon>Dothideomycetidae</taxon>
        <taxon>Mycosphaerellales</taxon>
        <taxon>Teratosphaeriaceae</taxon>
        <taxon>Hortaea</taxon>
    </lineage>
</organism>
<dbReference type="GO" id="GO:0005634">
    <property type="term" value="C:nucleus"/>
    <property type="evidence" value="ECO:0007669"/>
    <property type="project" value="TreeGrafter"/>
</dbReference>
<feature type="compositionally biased region" description="Basic and acidic residues" evidence="1">
    <location>
        <begin position="446"/>
        <end position="460"/>
    </location>
</feature>
<feature type="region of interest" description="Disordered" evidence="1">
    <location>
        <begin position="100"/>
        <end position="147"/>
    </location>
</feature>
<accession>A0A3M7D1Y6</accession>
<feature type="compositionally biased region" description="Basic and acidic residues" evidence="1">
    <location>
        <begin position="288"/>
        <end position="314"/>
    </location>
</feature>
<evidence type="ECO:0000313" key="3">
    <source>
        <dbReference type="EMBL" id="RMY58375.1"/>
    </source>
</evidence>
<dbReference type="AlphaFoldDB" id="A0A3M7D1Y6"/>
<evidence type="ECO:0000313" key="4">
    <source>
        <dbReference type="Proteomes" id="UP000270230"/>
    </source>
</evidence>
<dbReference type="GO" id="GO:0035861">
    <property type="term" value="C:site of double-strand break"/>
    <property type="evidence" value="ECO:0007669"/>
    <property type="project" value="TreeGrafter"/>
</dbReference>
<feature type="compositionally biased region" description="Polar residues" evidence="1">
    <location>
        <begin position="320"/>
        <end position="329"/>
    </location>
</feature>
<feature type="domain" description="5'-3' DNA helicase ZGRF1-like N-terminal" evidence="2">
    <location>
        <begin position="23"/>
        <end position="103"/>
    </location>
</feature>